<feature type="compositionally biased region" description="Low complexity" evidence="5">
    <location>
        <begin position="878"/>
        <end position="891"/>
    </location>
</feature>
<feature type="region of interest" description="Disordered" evidence="5">
    <location>
        <begin position="1050"/>
        <end position="1073"/>
    </location>
</feature>
<dbReference type="AlphaFoldDB" id="A0A8T0B520"/>
<feature type="compositionally biased region" description="Polar residues" evidence="5">
    <location>
        <begin position="552"/>
        <end position="570"/>
    </location>
</feature>
<evidence type="ECO:0000313" key="8">
    <source>
        <dbReference type="Proteomes" id="UP000606274"/>
    </source>
</evidence>
<feature type="region of interest" description="Disordered" evidence="5">
    <location>
        <begin position="188"/>
        <end position="215"/>
    </location>
</feature>
<dbReference type="InterPro" id="IPR000315">
    <property type="entry name" value="Znf_B-box"/>
</dbReference>
<proteinExistence type="predicted"/>
<keyword evidence="1 3" id="KW-0863">Zinc-finger</keyword>
<evidence type="ECO:0000256" key="3">
    <source>
        <dbReference type="PROSITE-ProRule" id="PRU00024"/>
    </source>
</evidence>
<dbReference type="EMBL" id="JABFDY010000013">
    <property type="protein sequence ID" value="KAF7699229.1"/>
    <property type="molecule type" value="Genomic_DNA"/>
</dbReference>
<gene>
    <name evidence="7" type="ORF">HF521_003971</name>
</gene>
<feature type="region of interest" description="Disordered" evidence="5">
    <location>
        <begin position="641"/>
        <end position="676"/>
    </location>
</feature>
<feature type="compositionally biased region" description="Polar residues" evidence="5">
    <location>
        <begin position="275"/>
        <end position="284"/>
    </location>
</feature>
<dbReference type="PANTHER" id="PTHR28634:SF1">
    <property type="entry name" value="ZINC FINGER B-BOX DOMAIN-CONTAINING PROTEIN 1"/>
    <property type="match status" value="1"/>
</dbReference>
<dbReference type="GO" id="GO:0008270">
    <property type="term" value="F:zinc ion binding"/>
    <property type="evidence" value="ECO:0007669"/>
    <property type="project" value="UniProtKB-KW"/>
</dbReference>
<feature type="region of interest" description="Disordered" evidence="5">
    <location>
        <begin position="739"/>
        <end position="776"/>
    </location>
</feature>
<feature type="compositionally biased region" description="Polar residues" evidence="5">
    <location>
        <begin position="817"/>
        <end position="849"/>
    </location>
</feature>
<feature type="domain" description="B box-type" evidence="6">
    <location>
        <begin position="121"/>
        <end position="167"/>
    </location>
</feature>
<evidence type="ECO:0000256" key="4">
    <source>
        <dbReference type="SAM" id="Coils"/>
    </source>
</evidence>
<comment type="caution">
    <text evidence="7">The sequence shown here is derived from an EMBL/GenBank/DDBJ whole genome shotgun (WGS) entry which is preliminary data.</text>
</comment>
<dbReference type="InterPro" id="IPR037688">
    <property type="entry name" value="ZBBX"/>
</dbReference>
<reference evidence="7" key="1">
    <citation type="submission" date="2020-08" db="EMBL/GenBank/DDBJ databases">
        <title>Chromosome-level assembly of Southern catfish (Silurus meridionalis) provides insights into visual adaptation to the nocturnal and benthic lifestyles.</title>
        <authorList>
            <person name="Zhang Y."/>
            <person name="Wang D."/>
            <person name="Peng Z."/>
        </authorList>
    </citation>
    <scope>NUCLEOTIDE SEQUENCE</scope>
    <source>
        <strain evidence="7">SWU-2019-XX</strain>
        <tissue evidence="7">Muscle</tissue>
    </source>
</reference>
<evidence type="ECO:0000259" key="6">
    <source>
        <dbReference type="PROSITE" id="PS50119"/>
    </source>
</evidence>
<dbReference type="PROSITE" id="PS50119">
    <property type="entry name" value="ZF_BBOX"/>
    <property type="match status" value="1"/>
</dbReference>
<feature type="region of interest" description="Disordered" evidence="5">
    <location>
        <begin position="878"/>
        <end position="905"/>
    </location>
</feature>
<keyword evidence="2" id="KW-0862">Zinc</keyword>
<feature type="region of interest" description="Disordered" evidence="5">
    <location>
        <begin position="478"/>
        <end position="503"/>
    </location>
</feature>
<evidence type="ECO:0000256" key="5">
    <source>
        <dbReference type="SAM" id="MobiDB-lite"/>
    </source>
</evidence>
<dbReference type="CDD" id="cd19818">
    <property type="entry name" value="Bbox1_ZBBX"/>
    <property type="match status" value="1"/>
</dbReference>
<protein>
    <recommendedName>
        <fullName evidence="6">B box-type domain-containing protein</fullName>
    </recommendedName>
</protein>
<evidence type="ECO:0000256" key="2">
    <source>
        <dbReference type="ARBA" id="ARBA00022833"/>
    </source>
</evidence>
<evidence type="ECO:0000313" key="7">
    <source>
        <dbReference type="EMBL" id="KAF7699229.1"/>
    </source>
</evidence>
<evidence type="ECO:0000256" key="1">
    <source>
        <dbReference type="ARBA" id="ARBA00022771"/>
    </source>
</evidence>
<dbReference type="OrthoDB" id="6226111at2759"/>
<feature type="compositionally biased region" description="Polar residues" evidence="5">
    <location>
        <begin position="581"/>
        <end position="591"/>
    </location>
</feature>
<feature type="region of interest" description="Disordered" evidence="5">
    <location>
        <begin position="97"/>
        <end position="123"/>
    </location>
</feature>
<keyword evidence="8" id="KW-1185">Reference proteome</keyword>
<dbReference type="PANTHER" id="PTHR28634">
    <property type="entry name" value="ZINC FINGER B-BOX DOMAIN-CONTAINING PROTEIN 1"/>
    <property type="match status" value="1"/>
</dbReference>
<feature type="compositionally biased region" description="Polar residues" evidence="5">
    <location>
        <begin position="206"/>
        <end position="215"/>
    </location>
</feature>
<name>A0A8T0B520_SILME</name>
<keyword evidence="1 3" id="KW-0479">Metal-binding</keyword>
<feature type="compositionally biased region" description="Polar residues" evidence="5">
    <location>
        <begin position="1002"/>
        <end position="1011"/>
    </location>
</feature>
<feature type="region of interest" description="Disordered" evidence="5">
    <location>
        <begin position="265"/>
        <end position="286"/>
    </location>
</feature>
<feature type="compositionally biased region" description="Basic and acidic residues" evidence="5">
    <location>
        <begin position="97"/>
        <end position="106"/>
    </location>
</feature>
<keyword evidence="4" id="KW-0175">Coiled coil</keyword>
<feature type="compositionally biased region" description="Polar residues" evidence="5">
    <location>
        <begin position="752"/>
        <end position="775"/>
    </location>
</feature>
<feature type="coiled-coil region" evidence="4">
    <location>
        <begin position="23"/>
        <end position="57"/>
    </location>
</feature>
<feature type="region of interest" description="Disordered" evidence="5">
    <location>
        <begin position="817"/>
        <end position="856"/>
    </location>
</feature>
<organism evidence="7 8">
    <name type="scientific">Silurus meridionalis</name>
    <name type="common">Southern catfish</name>
    <name type="synonym">Silurus soldatovi meridionalis</name>
    <dbReference type="NCBI Taxonomy" id="175797"/>
    <lineage>
        <taxon>Eukaryota</taxon>
        <taxon>Metazoa</taxon>
        <taxon>Chordata</taxon>
        <taxon>Craniata</taxon>
        <taxon>Vertebrata</taxon>
        <taxon>Euteleostomi</taxon>
        <taxon>Actinopterygii</taxon>
        <taxon>Neopterygii</taxon>
        <taxon>Teleostei</taxon>
        <taxon>Ostariophysi</taxon>
        <taxon>Siluriformes</taxon>
        <taxon>Siluridae</taxon>
        <taxon>Silurus</taxon>
    </lineage>
</organism>
<feature type="region of interest" description="Disordered" evidence="5">
    <location>
        <begin position="995"/>
        <end position="1016"/>
    </location>
</feature>
<accession>A0A8T0B520</accession>
<sequence>MNSNNFVVLPNKSKSVKLKVRNLRELRMETAQLSQDNKGMENRLQQLREVMSREKVERERYGAFRWKSAQTQDGTKEIEKKLNKSSSGKIKIKVLKDETVPAEKMPKPPPPKDGQSKKSRLKRKVCGQCETRTAGLVCAECAEDYCVGCFAKFHQKGALRLHHIIPMQAELQTSISTLDVFNRFQKKTQSEEEYHNGDERPDSKHSATSSSLHPVSVNQIHSTQELFVDNADKENEDSLLRGSFDEEESSRSFQQALNEWRAGNTHSNREHQEQNHSVQTSRSVSVDVKEAQAGGQSHIRIEFMDHGLSYMEKLLLKKHRRTQIESYQLLSNQRSLQDVTTKTQTQPAEETQDTQELTAEEMDLHHYCASLFAVSSSAEAGKTNNIFKSYLSITEIDETAGDPLVDASFGVKQGDDKKVKQSGDEVQLHPTKPLDFLHKSQTLANETILSGSLELLSQSPPSEQILFSPTLTGSELLSEEQNKEHELQGVQPPKYLKPQISKYPPKTKSTLKYKTEVWDSCSFTSISSQSHNSPLINMSIQSQSLEFDVPSNPKQSNQTRSNTPNPTLPSHSVEEVKCQTKPHNSSPSFFESANNTTLGQLIQSPPSDKLSSFTSNKSEKANISASIYSPLPVLITAHQQGELQKATSPRHNDFPKSQIPKRPSAPQSKAVVDWESSLSMQSHSPLLSSSEAFSTSVMPKLSTISPEDQCATVYAEVPTSSLSKPVQVEEDEKMLTQSLHSPRHVDFHKPQTPRSPLKATSTQSIDSTFSPQSHSPLPLTSIECLSPAFSISSRTKLSPTPTELYHIKAKALTPLSTKSFSQTESGNTPSQSQPPSEFQKSPLSAGQSSSDDEEPYFLPLGSSSFLAKSEVLRSSPPLHLNSSSSDMSSDSFGIMLTDGDSSGDEMRRMQDMKEEEERNTFSYPPSLFPNSDVLFPSQSFTTKEQSGIFTKPSLAVSSLAQTHNSVSTNYQGLDGFFTLGLESRSVPLTPAVEHTAPEMHTHSTNSETFMSGDSIWRPESSLSHHADPKLVKEVNSQAISIATSVTPLSKMESSRRWSPSGSSAQVTQHASHPVSRAALENLNIQSVDQAEVTQFKQDEDDLLTIAALEEEFKCMSAEPNMFGSEGDEDNRFLN</sequence>
<dbReference type="Proteomes" id="UP000606274">
    <property type="component" value="Unassembled WGS sequence"/>
</dbReference>
<feature type="compositionally biased region" description="Basic and acidic residues" evidence="5">
    <location>
        <begin position="188"/>
        <end position="205"/>
    </location>
</feature>
<feature type="region of interest" description="Disordered" evidence="5">
    <location>
        <begin position="547"/>
        <end position="591"/>
    </location>
</feature>